<protein>
    <submittedName>
        <fullName evidence="1">Uncharacterized protein</fullName>
    </submittedName>
</protein>
<proteinExistence type="predicted"/>
<organism evidence="1 2">
    <name type="scientific">Rhynchosporium agropyri</name>
    <dbReference type="NCBI Taxonomy" id="914238"/>
    <lineage>
        <taxon>Eukaryota</taxon>
        <taxon>Fungi</taxon>
        <taxon>Dikarya</taxon>
        <taxon>Ascomycota</taxon>
        <taxon>Pezizomycotina</taxon>
        <taxon>Leotiomycetes</taxon>
        <taxon>Helotiales</taxon>
        <taxon>Ploettnerulaceae</taxon>
        <taxon>Rhynchosporium</taxon>
    </lineage>
</organism>
<evidence type="ECO:0000313" key="1">
    <source>
        <dbReference type="EMBL" id="CZS90129.1"/>
    </source>
</evidence>
<accession>A0A1E1JWE7</accession>
<gene>
    <name evidence="1" type="ORF">RAG0_01283</name>
</gene>
<keyword evidence="2" id="KW-1185">Reference proteome</keyword>
<sequence>MEAETETETDGKEGKGKKIVLFGRGSLSSPSLQSLRAFRVCKVALALPGLGWSGLAWDIIISYRKLPSQAPNRTGIAGDSWFPIPDTFDYSVHYSTAASITAYLLITSHECSWFAVFYSPTIGQLWKRSRYLGCWANTSDVLLQLGE</sequence>
<evidence type="ECO:0000313" key="2">
    <source>
        <dbReference type="Proteomes" id="UP000178912"/>
    </source>
</evidence>
<reference evidence="2" key="1">
    <citation type="submission" date="2016-03" db="EMBL/GenBank/DDBJ databases">
        <authorList>
            <person name="Guldener U."/>
        </authorList>
    </citation>
    <scope>NUCLEOTIDE SEQUENCE [LARGE SCALE GENOMIC DNA]</scope>
    <source>
        <strain evidence="2">04CH-RAC-A.6.1</strain>
    </source>
</reference>
<dbReference type="EMBL" id="FJUX01000004">
    <property type="protein sequence ID" value="CZS90129.1"/>
    <property type="molecule type" value="Genomic_DNA"/>
</dbReference>
<dbReference type="Proteomes" id="UP000178912">
    <property type="component" value="Unassembled WGS sequence"/>
</dbReference>
<name>A0A1E1JWE7_9HELO</name>
<dbReference type="AlphaFoldDB" id="A0A1E1JWE7"/>